<dbReference type="PANTHER" id="PTHR43792:SF1">
    <property type="entry name" value="N-ACETYLTRANSFERASE DOMAIN-CONTAINING PROTEIN"/>
    <property type="match status" value="1"/>
</dbReference>
<dbReference type="Gene3D" id="3.40.630.30">
    <property type="match status" value="1"/>
</dbReference>
<dbReference type="RefSeq" id="WP_116543043.1">
    <property type="nucleotide sequence ID" value="NZ_QEKI01000005.1"/>
</dbReference>
<dbReference type="AlphaFoldDB" id="A0A2U1AXD3"/>
<organism evidence="2 3">
    <name type="scientific">Pontibacter virosus</name>
    <dbReference type="NCBI Taxonomy" id="1765052"/>
    <lineage>
        <taxon>Bacteria</taxon>
        <taxon>Pseudomonadati</taxon>
        <taxon>Bacteroidota</taxon>
        <taxon>Cytophagia</taxon>
        <taxon>Cytophagales</taxon>
        <taxon>Hymenobacteraceae</taxon>
        <taxon>Pontibacter</taxon>
    </lineage>
</organism>
<evidence type="ECO:0000259" key="1">
    <source>
        <dbReference type="PROSITE" id="PS51186"/>
    </source>
</evidence>
<dbReference type="PROSITE" id="PS51186">
    <property type="entry name" value="GNAT"/>
    <property type="match status" value="1"/>
</dbReference>
<evidence type="ECO:0000313" key="3">
    <source>
        <dbReference type="Proteomes" id="UP000245466"/>
    </source>
</evidence>
<dbReference type="OrthoDB" id="9798081at2"/>
<proteinExistence type="predicted"/>
<keyword evidence="3" id="KW-1185">Reference proteome</keyword>
<dbReference type="Pfam" id="PF13302">
    <property type="entry name" value="Acetyltransf_3"/>
    <property type="match status" value="1"/>
</dbReference>
<dbReference type="Proteomes" id="UP000245466">
    <property type="component" value="Unassembled WGS sequence"/>
</dbReference>
<dbReference type="PANTHER" id="PTHR43792">
    <property type="entry name" value="GNAT FAMILY, PUTATIVE (AFU_ORTHOLOGUE AFUA_3G00765)-RELATED-RELATED"/>
    <property type="match status" value="1"/>
</dbReference>
<gene>
    <name evidence="2" type="ORF">C8E01_1055</name>
</gene>
<feature type="domain" description="N-acetyltransferase" evidence="1">
    <location>
        <begin position="24"/>
        <end position="173"/>
    </location>
</feature>
<reference evidence="2 3" key="1">
    <citation type="submission" date="2018-04" db="EMBL/GenBank/DDBJ databases">
        <title>Genomic Encyclopedia of Type Strains, Phase IV (KMG-IV): sequencing the most valuable type-strain genomes for metagenomic binning, comparative biology and taxonomic classification.</title>
        <authorList>
            <person name="Goeker M."/>
        </authorList>
    </citation>
    <scope>NUCLEOTIDE SEQUENCE [LARGE SCALE GENOMIC DNA]</scope>
    <source>
        <strain evidence="2 3">DSM 100231</strain>
    </source>
</reference>
<keyword evidence="2" id="KW-0808">Transferase</keyword>
<comment type="caution">
    <text evidence="2">The sequence shown here is derived from an EMBL/GenBank/DDBJ whole genome shotgun (WGS) entry which is preliminary data.</text>
</comment>
<dbReference type="InterPro" id="IPR051531">
    <property type="entry name" value="N-acetyltransferase"/>
</dbReference>
<dbReference type="EMBL" id="QEKI01000005">
    <property type="protein sequence ID" value="PVY41080.1"/>
    <property type="molecule type" value="Genomic_DNA"/>
</dbReference>
<dbReference type="GO" id="GO:0016747">
    <property type="term" value="F:acyltransferase activity, transferring groups other than amino-acyl groups"/>
    <property type="evidence" value="ECO:0007669"/>
    <property type="project" value="InterPro"/>
</dbReference>
<dbReference type="SUPFAM" id="SSF55729">
    <property type="entry name" value="Acyl-CoA N-acyltransferases (Nat)"/>
    <property type="match status" value="1"/>
</dbReference>
<dbReference type="InterPro" id="IPR016181">
    <property type="entry name" value="Acyl_CoA_acyltransferase"/>
</dbReference>
<name>A0A2U1AXD3_9BACT</name>
<sequence length="181" mass="20567">MTQYKSFETERLLLIPTSEGDAAFMLRLLNSPSWIRYIGDRNVHSVEEAATYIRNKVTTQLERLGYANYTVIRKTDKEKLGVCGLYDREGLEGIDIGFAFLPQHEKQGYAFEAALEVKRAGIEEFGISQMKAITSKDNVSSQRLLEKLGLKFSKTVQLSNEAEELLLFELRVDEPILPSVK</sequence>
<accession>A0A2U1AXD3</accession>
<protein>
    <submittedName>
        <fullName evidence="2">RimJ/RimL family protein N-acetyltransferase</fullName>
    </submittedName>
</protein>
<dbReference type="InterPro" id="IPR000182">
    <property type="entry name" value="GNAT_dom"/>
</dbReference>
<evidence type="ECO:0000313" key="2">
    <source>
        <dbReference type="EMBL" id="PVY41080.1"/>
    </source>
</evidence>